<dbReference type="EMBL" id="RRYP01009613">
    <property type="protein sequence ID" value="TNV78943.1"/>
    <property type="molecule type" value="Genomic_DNA"/>
</dbReference>
<dbReference type="OrthoDB" id="443318at2759"/>
<evidence type="ECO:0000256" key="3">
    <source>
        <dbReference type="ARBA" id="ARBA00022670"/>
    </source>
</evidence>
<feature type="signal peptide" evidence="7">
    <location>
        <begin position="1"/>
        <end position="16"/>
    </location>
</feature>
<evidence type="ECO:0000256" key="1">
    <source>
        <dbReference type="ARBA" id="ARBA00009431"/>
    </source>
</evidence>
<comment type="caution">
    <text evidence="8">The sequence shown here is derived from an EMBL/GenBank/DDBJ whole genome shotgun (WGS) entry which is preliminary data.</text>
</comment>
<dbReference type="Gene3D" id="3.40.50.1820">
    <property type="entry name" value="alpha/beta hydrolase"/>
    <property type="match status" value="1"/>
</dbReference>
<evidence type="ECO:0000313" key="8">
    <source>
        <dbReference type="EMBL" id="TNV78943.1"/>
    </source>
</evidence>
<evidence type="ECO:0008006" key="10">
    <source>
        <dbReference type="Google" id="ProtNLM"/>
    </source>
</evidence>
<dbReference type="InterPro" id="IPR001563">
    <property type="entry name" value="Peptidase_S10"/>
</dbReference>
<evidence type="ECO:0000256" key="5">
    <source>
        <dbReference type="ARBA" id="ARBA00022801"/>
    </source>
</evidence>
<evidence type="ECO:0000256" key="6">
    <source>
        <dbReference type="ARBA" id="ARBA00023180"/>
    </source>
</evidence>
<keyword evidence="3" id="KW-0645">Protease</keyword>
<keyword evidence="2" id="KW-0121">Carboxypeptidase</keyword>
<dbReference type="PANTHER" id="PTHR11802">
    <property type="entry name" value="SERINE PROTEASE FAMILY S10 SERINE CARBOXYPEPTIDASE"/>
    <property type="match status" value="1"/>
</dbReference>
<dbReference type="GO" id="GO:0006508">
    <property type="term" value="P:proteolysis"/>
    <property type="evidence" value="ECO:0007669"/>
    <property type="project" value="UniProtKB-KW"/>
</dbReference>
<evidence type="ECO:0000313" key="9">
    <source>
        <dbReference type="Proteomes" id="UP000785679"/>
    </source>
</evidence>
<gene>
    <name evidence="8" type="ORF">FGO68_gene2701</name>
</gene>
<evidence type="ECO:0000256" key="4">
    <source>
        <dbReference type="ARBA" id="ARBA00022729"/>
    </source>
</evidence>
<dbReference type="PRINTS" id="PR00724">
    <property type="entry name" value="CRBOXYPTASEC"/>
</dbReference>
<accession>A0A8J8NQ03</accession>
<reference evidence="8" key="1">
    <citation type="submission" date="2019-06" db="EMBL/GenBank/DDBJ databases">
        <authorList>
            <person name="Zheng W."/>
        </authorList>
    </citation>
    <scope>NUCLEOTIDE SEQUENCE</scope>
    <source>
        <strain evidence="8">QDHG01</strain>
    </source>
</reference>
<proteinExistence type="inferred from homology"/>
<dbReference type="Proteomes" id="UP000785679">
    <property type="component" value="Unassembled WGS sequence"/>
</dbReference>
<dbReference type="Pfam" id="PF00450">
    <property type="entry name" value="Peptidase_S10"/>
    <property type="match status" value="1"/>
</dbReference>
<keyword evidence="4 7" id="KW-0732">Signal</keyword>
<dbReference type="AlphaFoldDB" id="A0A8J8NQ03"/>
<keyword evidence="5" id="KW-0378">Hydrolase</keyword>
<comment type="similarity">
    <text evidence="1">Belongs to the peptidase S10 family.</text>
</comment>
<keyword evidence="6" id="KW-0325">Glycoprotein</keyword>
<feature type="chain" id="PRO_5035177995" description="Serine carboxypeptidase" evidence="7">
    <location>
        <begin position="17"/>
        <end position="463"/>
    </location>
</feature>
<organism evidence="8 9">
    <name type="scientific">Halteria grandinella</name>
    <dbReference type="NCBI Taxonomy" id="5974"/>
    <lineage>
        <taxon>Eukaryota</taxon>
        <taxon>Sar</taxon>
        <taxon>Alveolata</taxon>
        <taxon>Ciliophora</taxon>
        <taxon>Intramacronucleata</taxon>
        <taxon>Spirotrichea</taxon>
        <taxon>Stichotrichia</taxon>
        <taxon>Sporadotrichida</taxon>
        <taxon>Halteriidae</taxon>
        <taxon>Halteria</taxon>
    </lineage>
</organism>
<keyword evidence="9" id="KW-1185">Reference proteome</keyword>
<evidence type="ECO:0000256" key="7">
    <source>
        <dbReference type="SAM" id="SignalP"/>
    </source>
</evidence>
<protein>
    <recommendedName>
        <fullName evidence="10">Serine carboxypeptidase</fullName>
    </recommendedName>
</protein>
<dbReference type="PANTHER" id="PTHR11802:SF3">
    <property type="entry name" value="RETINOID-INDUCIBLE SERINE CARBOXYPEPTIDASE"/>
    <property type="match status" value="1"/>
</dbReference>
<dbReference type="GO" id="GO:0004185">
    <property type="term" value="F:serine-type carboxypeptidase activity"/>
    <property type="evidence" value="ECO:0007669"/>
    <property type="project" value="InterPro"/>
</dbReference>
<dbReference type="SUPFAM" id="SSF53474">
    <property type="entry name" value="alpha/beta-Hydrolases"/>
    <property type="match status" value="1"/>
</dbReference>
<dbReference type="InterPro" id="IPR029058">
    <property type="entry name" value="AB_hydrolase_fold"/>
</dbReference>
<sequence length="463" mass="52771">MIIGFFLISLLSLGQAARQSDIVDSLPDQPALKSKWYSGHYNVSNTARQYHYMFVESQGTPSTDPIIYWFDGGPGISSMVGLFSGIGPLFFTHQSLKFAENPYTWNLHANLMFIENPVGVGFSYVPTDKDTFNNDWNVQEDLFSFTQQFFADFPEYLSNPLYLAGNSYGGIYAPFLGYAIHQYNLIANFSTPPKQHYNLKGFIIANGGTDWKYDFLSETTPYTYAAFNIFPESLLQEYLRLGCTIKNPLIFKGWEPVEECIPIINRMAYLHNNGVDIYDLLRMPYKAAGSMENKDQGFNTYQATTQTTPNALYLADYLNRKDVREALHIPDYVPDYPVNSQNIQVLRNFQWHVEGSGFIQEILAKYGLYKIVHIFGDTDGQTTLFGVRQWIKSTQWKTTSEWTPWINLAGNMGGYTQTYENVYTLLTMRAVGHSAVYIALPQIQDIVFKFIRGASSPVDLIEI</sequence>
<evidence type="ECO:0000256" key="2">
    <source>
        <dbReference type="ARBA" id="ARBA00022645"/>
    </source>
</evidence>
<name>A0A8J8NQ03_HALGN</name>